<dbReference type="Proteomes" id="UP000324222">
    <property type="component" value="Unassembled WGS sequence"/>
</dbReference>
<protein>
    <submittedName>
        <fullName evidence="1">Uncharacterized protein</fullName>
    </submittedName>
</protein>
<organism evidence="1 2">
    <name type="scientific">Portunus trituberculatus</name>
    <name type="common">Swimming crab</name>
    <name type="synonym">Neptunus trituberculatus</name>
    <dbReference type="NCBI Taxonomy" id="210409"/>
    <lineage>
        <taxon>Eukaryota</taxon>
        <taxon>Metazoa</taxon>
        <taxon>Ecdysozoa</taxon>
        <taxon>Arthropoda</taxon>
        <taxon>Crustacea</taxon>
        <taxon>Multicrustacea</taxon>
        <taxon>Malacostraca</taxon>
        <taxon>Eumalacostraca</taxon>
        <taxon>Eucarida</taxon>
        <taxon>Decapoda</taxon>
        <taxon>Pleocyemata</taxon>
        <taxon>Brachyura</taxon>
        <taxon>Eubrachyura</taxon>
        <taxon>Portunoidea</taxon>
        <taxon>Portunidae</taxon>
        <taxon>Portuninae</taxon>
        <taxon>Portunus</taxon>
    </lineage>
</organism>
<sequence length="132" mass="14225">MLPARQHLADSVADIKFHSPFLFLIDFSRVRVLRAGHEEVQVPGAPVDSPVLTCALTVSLAVPRALIGGLWRLITRKDSMIEGSESTTTLFTYIIATLLFSPPLSLSLSFPLPPVPFPPPPPPSPPPASIAH</sequence>
<reference evidence="1 2" key="1">
    <citation type="submission" date="2019-05" db="EMBL/GenBank/DDBJ databases">
        <title>Another draft genome of Portunus trituberculatus and its Hox gene families provides insights of decapod evolution.</title>
        <authorList>
            <person name="Jeong J.-H."/>
            <person name="Song I."/>
            <person name="Kim S."/>
            <person name="Choi T."/>
            <person name="Kim D."/>
            <person name="Ryu S."/>
            <person name="Kim W."/>
        </authorList>
    </citation>
    <scope>NUCLEOTIDE SEQUENCE [LARGE SCALE GENOMIC DNA]</scope>
    <source>
        <tissue evidence="1">Muscle</tissue>
    </source>
</reference>
<proteinExistence type="predicted"/>
<evidence type="ECO:0000313" key="1">
    <source>
        <dbReference type="EMBL" id="MPC63868.1"/>
    </source>
</evidence>
<dbReference type="AlphaFoldDB" id="A0A5B7H428"/>
<dbReference type="EMBL" id="VSRR010021369">
    <property type="protein sequence ID" value="MPC63868.1"/>
    <property type="molecule type" value="Genomic_DNA"/>
</dbReference>
<evidence type="ECO:0000313" key="2">
    <source>
        <dbReference type="Proteomes" id="UP000324222"/>
    </source>
</evidence>
<comment type="caution">
    <text evidence="1">The sequence shown here is derived from an EMBL/GenBank/DDBJ whole genome shotgun (WGS) entry which is preliminary data.</text>
</comment>
<keyword evidence="2" id="KW-1185">Reference proteome</keyword>
<gene>
    <name evidence="1" type="ORF">E2C01_057977</name>
</gene>
<accession>A0A5B7H428</accession>
<name>A0A5B7H428_PORTR</name>